<dbReference type="InterPro" id="IPR004846">
    <property type="entry name" value="T2SS/T3SS_dom"/>
</dbReference>
<dbReference type="InterPro" id="IPR032789">
    <property type="entry name" value="T2SS-T3SS_pil_N"/>
</dbReference>
<dbReference type="PANTHER" id="PTHR30332:SF17">
    <property type="entry name" value="TYPE IV PILIATION SYSTEM PROTEIN DR_0774-RELATED"/>
    <property type="match status" value="1"/>
</dbReference>
<dbReference type="PRINTS" id="PR00811">
    <property type="entry name" value="BCTERIALGSPD"/>
</dbReference>
<organism evidence="5 6">
    <name type="scientific">Pelomonas aquatica</name>
    <dbReference type="NCBI Taxonomy" id="431058"/>
    <lineage>
        <taxon>Bacteria</taxon>
        <taxon>Pseudomonadati</taxon>
        <taxon>Pseudomonadota</taxon>
        <taxon>Betaproteobacteria</taxon>
        <taxon>Burkholderiales</taxon>
        <taxon>Sphaerotilaceae</taxon>
        <taxon>Roseateles</taxon>
    </lineage>
</organism>
<proteinExistence type="inferred from homology"/>
<reference evidence="5" key="1">
    <citation type="submission" date="2019-02" db="EMBL/GenBank/DDBJ databases">
        <title>Draft genome of the type strain Pelomonas aquatica CCUG 52575T.</title>
        <authorList>
            <person name="Gomila M."/>
            <person name="Lalucat J."/>
        </authorList>
    </citation>
    <scope>NUCLEOTIDE SEQUENCE</scope>
    <source>
        <strain evidence="5">CCUG 52575</strain>
    </source>
</reference>
<dbReference type="PANTHER" id="PTHR30332">
    <property type="entry name" value="PROBABLE GENERAL SECRETION PATHWAY PROTEIN D"/>
    <property type="match status" value="1"/>
</dbReference>
<dbReference type="AlphaFoldDB" id="A0A9X4R3S7"/>
<dbReference type="InterPro" id="IPR001775">
    <property type="entry name" value="GspD/PilQ"/>
</dbReference>
<evidence type="ECO:0000313" key="5">
    <source>
        <dbReference type="EMBL" id="MDG0861671.1"/>
    </source>
</evidence>
<dbReference type="Proteomes" id="UP001152766">
    <property type="component" value="Unassembled WGS sequence"/>
</dbReference>
<keyword evidence="6" id="KW-1185">Reference proteome</keyword>
<dbReference type="EMBL" id="SGUG01000005">
    <property type="protein sequence ID" value="MDG0861671.1"/>
    <property type="molecule type" value="Genomic_DNA"/>
</dbReference>
<accession>A0A9X4R3S7</accession>
<feature type="domain" description="Type II/III secretion system secretin-like" evidence="3">
    <location>
        <begin position="221"/>
        <end position="374"/>
    </location>
</feature>
<feature type="region of interest" description="Disordered" evidence="2">
    <location>
        <begin position="417"/>
        <end position="444"/>
    </location>
</feature>
<dbReference type="GO" id="GO:0009306">
    <property type="term" value="P:protein secretion"/>
    <property type="evidence" value="ECO:0007669"/>
    <property type="project" value="InterPro"/>
</dbReference>
<protein>
    <submittedName>
        <fullName evidence="5">Secretory apparatus</fullName>
    </submittedName>
</protein>
<dbReference type="GO" id="GO:0015627">
    <property type="term" value="C:type II protein secretion system complex"/>
    <property type="evidence" value="ECO:0007669"/>
    <property type="project" value="TreeGrafter"/>
</dbReference>
<evidence type="ECO:0000256" key="1">
    <source>
        <dbReference type="RuleBase" id="RU004003"/>
    </source>
</evidence>
<comment type="similarity">
    <text evidence="1">Belongs to the bacterial secretin family.</text>
</comment>
<sequence length="620" mass="65774">MFVGESRVFPAPGVARIAVGNGKLLSAAALDDKEVILFANGVGTSSLFVWNADGRYQRVKINIVPGDTSRYAREIAAFLSAIPNAKASVIGANIIVEGEQLSDTDLQKIDELAKRYPQIVNFTNRVGWEKMVSMDVKVVEFPTSLLSQTGLKWNGTGGGAVGAIWAPIRRGSDGPYQVNIQTGTDNAAPITNPVSGPVFLPSGLNILSALNMGLNAQLNLLAQEGKAALLAEPQLSARNGAKASFLAGGEIPYAVTTRDGVYVQFKQYGVRLSITPRVDARGVIRATLESEVSSIDRSVTTVAGPALLTRKTETEFNVRSGETIVLSGLLQRESSKDIDKLPGLGDIPILGALFRSKSYQNKETELVVFVTPSIASADSPANLDRVQQTTARLTERLGPQPYLSDPLQPGVAYERPDQVQERVPGPAAAPANQVEPPAPAGVGRSTEGALLRVTVPQTQLRSRPAADAPTLMALERGATVTLGKADAVLAGENHWVDVRVGELEGWVLSQHMVAWRPSDLEVPAARPATAKPADPARPALLGSTDDELLGGPMRVLPEALALRLTPDVNAAVLSRSVRGDVVRRLSVPAQGAWLPVQVGSGAGGKRGWMLAQWLVPMNTP</sequence>
<name>A0A9X4R3S7_9BURK</name>
<dbReference type="Pfam" id="PF00263">
    <property type="entry name" value="Secretin"/>
    <property type="match status" value="1"/>
</dbReference>
<evidence type="ECO:0000259" key="3">
    <source>
        <dbReference type="Pfam" id="PF00263"/>
    </source>
</evidence>
<gene>
    <name evidence="5" type="ORF">EXJ73_04185</name>
</gene>
<feature type="domain" description="Pilus formation protein N-terminal" evidence="4">
    <location>
        <begin position="1"/>
        <end position="62"/>
    </location>
</feature>
<dbReference type="InterPro" id="IPR050810">
    <property type="entry name" value="Bact_Secretion_Sys_Channel"/>
</dbReference>
<evidence type="ECO:0000313" key="6">
    <source>
        <dbReference type="Proteomes" id="UP001152766"/>
    </source>
</evidence>
<evidence type="ECO:0000259" key="4">
    <source>
        <dbReference type="Pfam" id="PF13629"/>
    </source>
</evidence>
<dbReference type="Pfam" id="PF13629">
    <property type="entry name" value="T2SS-T3SS_pil_N"/>
    <property type="match status" value="1"/>
</dbReference>
<evidence type="ECO:0000256" key="2">
    <source>
        <dbReference type="SAM" id="MobiDB-lite"/>
    </source>
</evidence>
<comment type="caution">
    <text evidence="5">The sequence shown here is derived from an EMBL/GenBank/DDBJ whole genome shotgun (WGS) entry which is preliminary data.</text>
</comment>